<evidence type="ECO:0000313" key="3">
    <source>
        <dbReference type="Proteomes" id="UP000314294"/>
    </source>
</evidence>
<evidence type="ECO:0000313" key="2">
    <source>
        <dbReference type="EMBL" id="TNN68790.1"/>
    </source>
</evidence>
<dbReference type="Proteomes" id="UP000314294">
    <property type="component" value="Unassembled WGS sequence"/>
</dbReference>
<name>A0A4Z2HT11_9TELE</name>
<feature type="region of interest" description="Disordered" evidence="1">
    <location>
        <begin position="106"/>
        <end position="130"/>
    </location>
</feature>
<dbReference type="EMBL" id="SRLO01000184">
    <property type="protein sequence ID" value="TNN68790.1"/>
    <property type="molecule type" value="Genomic_DNA"/>
</dbReference>
<comment type="caution">
    <text evidence="2">The sequence shown here is derived from an EMBL/GenBank/DDBJ whole genome shotgun (WGS) entry which is preliminary data.</text>
</comment>
<keyword evidence="3" id="KW-1185">Reference proteome</keyword>
<dbReference type="PROSITE" id="PS51257">
    <property type="entry name" value="PROKAR_LIPOPROTEIN"/>
    <property type="match status" value="1"/>
</dbReference>
<gene>
    <name evidence="2" type="ORF">EYF80_020978</name>
</gene>
<protein>
    <submittedName>
        <fullName evidence="2">Uncharacterized protein</fullName>
    </submittedName>
</protein>
<proteinExistence type="predicted"/>
<accession>A0A4Z2HT11</accession>
<evidence type="ECO:0000256" key="1">
    <source>
        <dbReference type="SAM" id="MobiDB-lite"/>
    </source>
</evidence>
<organism evidence="2 3">
    <name type="scientific">Liparis tanakae</name>
    <name type="common">Tanaka's snailfish</name>
    <dbReference type="NCBI Taxonomy" id="230148"/>
    <lineage>
        <taxon>Eukaryota</taxon>
        <taxon>Metazoa</taxon>
        <taxon>Chordata</taxon>
        <taxon>Craniata</taxon>
        <taxon>Vertebrata</taxon>
        <taxon>Euteleostomi</taxon>
        <taxon>Actinopterygii</taxon>
        <taxon>Neopterygii</taxon>
        <taxon>Teleostei</taxon>
        <taxon>Neoteleostei</taxon>
        <taxon>Acanthomorphata</taxon>
        <taxon>Eupercaria</taxon>
        <taxon>Perciformes</taxon>
        <taxon>Cottioidei</taxon>
        <taxon>Cottales</taxon>
        <taxon>Liparidae</taxon>
        <taxon>Liparis</taxon>
    </lineage>
</organism>
<reference evidence="2 3" key="1">
    <citation type="submission" date="2019-03" db="EMBL/GenBank/DDBJ databases">
        <title>First draft genome of Liparis tanakae, snailfish: a comprehensive survey of snailfish specific genes.</title>
        <authorList>
            <person name="Kim W."/>
            <person name="Song I."/>
            <person name="Jeong J.-H."/>
            <person name="Kim D."/>
            <person name="Kim S."/>
            <person name="Ryu S."/>
            <person name="Song J.Y."/>
            <person name="Lee S.K."/>
        </authorList>
    </citation>
    <scope>NUCLEOTIDE SEQUENCE [LARGE SCALE GENOMIC DNA]</scope>
    <source>
        <tissue evidence="2">Muscle</tissue>
    </source>
</reference>
<sequence>MAGAQRTKERTQAAAIIIPAILVVLLTGCDNPSQTESSLAVLELSQHRFIRPLAGQTDTHDLKPDSWILAISQDRGISHHMSIRPSGHASLFGQRVLCHTCKEATSAKSDKTGQHNGPQSDRRERPSASTQVAITPAVSLSMELTDANSRESNLDPNNGCGVTETRSVQKLMACRATRHPDGHITYDCRAPTSHHQHDLRIGPGESTVGVHLYWPSSSTIGIEGYVALIGGCQDAYLLPLLEWRSGSESRLGRLFSGRPLSHSHSLIVRRVNM</sequence>
<dbReference type="AlphaFoldDB" id="A0A4Z2HT11"/>